<dbReference type="AlphaFoldDB" id="A0A2T5J2M2"/>
<accession>A0A2T5J2M2</accession>
<dbReference type="EMBL" id="QAON01000002">
    <property type="protein sequence ID" value="PTQ90773.1"/>
    <property type="molecule type" value="Genomic_DNA"/>
</dbReference>
<dbReference type="InterPro" id="IPR029058">
    <property type="entry name" value="AB_hydrolase_fold"/>
</dbReference>
<gene>
    <name evidence="2" type="ORF">C8N29_102173</name>
</gene>
<sequence>MVLSVLKEVQHYLGVGDLPVSTLKARYGQDAYYEQVLGVDVRIKESGQGEPLLVLHGFSASADTWDGWRTELSQHFRVIAIDVPPFAITGPLPFAKTTPQNVIHFINAVVEKLGITRFYLAGNSLGGYLAWNYTLHYPTKVKKLILIDSAGYSMPTPIPVLLMRTHGIRHLTKHVAPLPFVIQSVRSVYANPSLIPKGTIRRYQDLLRRTGTRHAIAAMMRGIVLDSPDIKLIRTPTLIMWGAKDTWIPPRHAHLFQRDIPHAKLVCYDDLGHIPMEEDPKRTAADARHFLTQ</sequence>
<evidence type="ECO:0000259" key="1">
    <source>
        <dbReference type="Pfam" id="PF00561"/>
    </source>
</evidence>
<dbReference type="Gene3D" id="3.40.50.1820">
    <property type="entry name" value="alpha/beta hydrolase"/>
    <property type="match status" value="1"/>
</dbReference>
<proteinExistence type="predicted"/>
<dbReference type="OrthoDB" id="252464at2"/>
<keyword evidence="3" id="KW-1185">Reference proteome</keyword>
<evidence type="ECO:0000313" key="3">
    <source>
        <dbReference type="Proteomes" id="UP000244223"/>
    </source>
</evidence>
<organism evidence="2 3">
    <name type="scientific">Agitococcus lubricus</name>
    <dbReference type="NCBI Taxonomy" id="1077255"/>
    <lineage>
        <taxon>Bacteria</taxon>
        <taxon>Pseudomonadati</taxon>
        <taxon>Pseudomonadota</taxon>
        <taxon>Gammaproteobacteria</taxon>
        <taxon>Moraxellales</taxon>
        <taxon>Moraxellaceae</taxon>
        <taxon>Agitococcus</taxon>
    </lineage>
</organism>
<dbReference type="PANTHER" id="PTHR46438">
    <property type="entry name" value="ALPHA/BETA-HYDROLASES SUPERFAMILY PROTEIN"/>
    <property type="match status" value="1"/>
</dbReference>
<dbReference type="PANTHER" id="PTHR46438:SF11">
    <property type="entry name" value="LIPASE-RELATED"/>
    <property type="match status" value="1"/>
</dbReference>
<feature type="domain" description="AB hydrolase-1" evidence="1">
    <location>
        <begin position="51"/>
        <end position="280"/>
    </location>
</feature>
<dbReference type="Proteomes" id="UP000244223">
    <property type="component" value="Unassembled WGS sequence"/>
</dbReference>
<dbReference type="PRINTS" id="PR00111">
    <property type="entry name" value="ABHYDROLASE"/>
</dbReference>
<dbReference type="InterPro" id="IPR000073">
    <property type="entry name" value="AB_hydrolase_1"/>
</dbReference>
<dbReference type="SUPFAM" id="SSF53474">
    <property type="entry name" value="alpha/beta-Hydrolases"/>
    <property type="match status" value="1"/>
</dbReference>
<protein>
    <submittedName>
        <fullName evidence="2">Pimeloyl-ACP methyl ester carboxylesterase</fullName>
    </submittedName>
</protein>
<dbReference type="Pfam" id="PF00561">
    <property type="entry name" value="Abhydrolase_1"/>
    <property type="match status" value="1"/>
</dbReference>
<evidence type="ECO:0000313" key="2">
    <source>
        <dbReference type="EMBL" id="PTQ90773.1"/>
    </source>
</evidence>
<dbReference type="RefSeq" id="WP_107864615.1">
    <property type="nucleotide sequence ID" value="NZ_QAON01000002.1"/>
</dbReference>
<reference evidence="2 3" key="1">
    <citation type="submission" date="2018-04" db="EMBL/GenBank/DDBJ databases">
        <title>Genomic Encyclopedia of Archaeal and Bacterial Type Strains, Phase II (KMG-II): from individual species to whole genera.</title>
        <authorList>
            <person name="Goeker M."/>
        </authorList>
    </citation>
    <scope>NUCLEOTIDE SEQUENCE [LARGE SCALE GENOMIC DNA]</scope>
    <source>
        <strain evidence="2 3">DSM 5822</strain>
    </source>
</reference>
<comment type="caution">
    <text evidence="2">The sequence shown here is derived from an EMBL/GenBank/DDBJ whole genome shotgun (WGS) entry which is preliminary data.</text>
</comment>
<name>A0A2T5J2M2_9GAMM</name>